<dbReference type="FunFam" id="1.20.140.40:FF:000002">
    <property type="entry name" value="Putative invertase inhibitor"/>
    <property type="match status" value="1"/>
</dbReference>
<dbReference type="PANTHER" id="PTHR35357:SF17">
    <property type="entry name" value="PECTINESTERASE INHIBITOR 12"/>
    <property type="match status" value="1"/>
</dbReference>
<dbReference type="NCBIfam" id="TIGR01614">
    <property type="entry name" value="PME_inhib"/>
    <property type="match status" value="1"/>
</dbReference>
<sequence>MKHISFSSIALCFLFFFLVTPTPNNSISTLDASTIDITNRTCKKCAEEYSKTFSYDFCISSLQAIPVSHVTNIHGLAIIGMELALENATNTISTIKYLLSYGTLDRFALVALQDCLELYEDALVTIVDGVAAFLTEHYSVANVKVSAVMEASTTCEEGFSDKTGVVSPLTEENHNLFQLSDIALCIIHMLSLATWLKRRKFYKLAKVWDLALVDDDSERIFKFNCLICQTSLLKNVLNIHVLAGVSLKQERAKDQKTYLGESTTVTCELKAETQSFTLTQSKAKCVAHESKEHRR</sequence>
<dbReference type="CDD" id="cd15795">
    <property type="entry name" value="PMEI-Pla_a_1_like"/>
    <property type="match status" value="1"/>
</dbReference>
<proteinExistence type="inferred from homology"/>
<dbReference type="InterPro" id="IPR006501">
    <property type="entry name" value="Pectinesterase_inhib_dom"/>
</dbReference>
<evidence type="ECO:0000256" key="4">
    <source>
        <dbReference type="SAM" id="SignalP"/>
    </source>
</evidence>
<evidence type="ECO:0000256" key="1">
    <source>
        <dbReference type="ARBA" id="ARBA00022729"/>
    </source>
</evidence>
<feature type="domain" description="Pectinesterase inhibitor" evidence="5">
    <location>
        <begin position="33"/>
        <end position="186"/>
    </location>
</feature>
<dbReference type="GO" id="GO:0005576">
    <property type="term" value="C:extracellular region"/>
    <property type="evidence" value="ECO:0007669"/>
    <property type="project" value="UniProtKB-ARBA"/>
</dbReference>
<comment type="similarity">
    <text evidence="3">Belongs to the PMEI family.</text>
</comment>
<organism evidence="6 7">
    <name type="scientific">Populus deltoides</name>
    <name type="common">Eastern poplar</name>
    <name type="synonym">Eastern cottonwood</name>
    <dbReference type="NCBI Taxonomy" id="3696"/>
    <lineage>
        <taxon>Eukaryota</taxon>
        <taxon>Viridiplantae</taxon>
        <taxon>Streptophyta</taxon>
        <taxon>Embryophyta</taxon>
        <taxon>Tracheophyta</taxon>
        <taxon>Spermatophyta</taxon>
        <taxon>Magnoliopsida</taxon>
        <taxon>eudicotyledons</taxon>
        <taxon>Gunneridae</taxon>
        <taxon>Pentapetalae</taxon>
        <taxon>rosids</taxon>
        <taxon>fabids</taxon>
        <taxon>Malpighiales</taxon>
        <taxon>Salicaceae</taxon>
        <taxon>Saliceae</taxon>
        <taxon>Populus</taxon>
    </lineage>
</organism>
<evidence type="ECO:0000313" key="6">
    <source>
        <dbReference type="EMBL" id="KAH8513761.1"/>
    </source>
</evidence>
<gene>
    <name evidence="6" type="ORF">H0E87_006866</name>
</gene>
<keyword evidence="7" id="KW-1185">Reference proteome</keyword>
<dbReference type="Gene3D" id="1.20.140.40">
    <property type="entry name" value="Invertase/pectin methylesterase inhibitor family protein"/>
    <property type="match status" value="1"/>
</dbReference>
<protein>
    <recommendedName>
        <fullName evidence="5">Pectinesterase inhibitor domain-containing protein</fullName>
    </recommendedName>
</protein>
<comment type="caution">
    <text evidence="6">The sequence shown here is derived from an EMBL/GenBank/DDBJ whole genome shotgun (WGS) entry which is preliminary data.</text>
</comment>
<name>A0A8T2Z8Z8_POPDE</name>
<dbReference type="PANTHER" id="PTHR35357">
    <property type="entry name" value="OS02G0537100 PROTEIN"/>
    <property type="match status" value="1"/>
</dbReference>
<dbReference type="SMART" id="SM00856">
    <property type="entry name" value="PMEI"/>
    <property type="match status" value="1"/>
</dbReference>
<dbReference type="InterPro" id="IPR034088">
    <property type="entry name" value="Pla_a_1-like"/>
</dbReference>
<dbReference type="InterPro" id="IPR035513">
    <property type="entry name" value="Invertase/methylesterase_inhib"/>
</dbReference>
<feature type="signal peptide" evidence="4">
    <location>
        <begin position="1"/>
        <end position="26"/>
    </location>
</feature>
<dbReference type="EMBL" id="JACEGQ020000003">
    <property type="protein sequence ID" value="KAH8513761.1"/>
    <property type="molecule type" value="Genomic_DNA"/>
</dbReference>
<dbReference type="Pfam" id="PF04043">
    <property type="entry name" value="PMEI"/>
    <property type="match status" value="1"/>
</dbReference>
<evidence type="ECO:0000256" key="2">
    <source>
        <dbReference type="ARBA" id="ARBA00023157"/>
    </source>
</evidence>
<dbReference type="AlphaFoldDB" id="A0A8T2Z8Z8"/>
<keyword evidence="2" id="KW-1015">Disulfide bond</keyword>
<dbReference type="GO" id="GO:0004857">
    <property type="term" value="F:enzyme inhibitor activity"/>
    <property type="evidence" value="ECO:0007669"/>
    <property type="project" value="InterPro"/>
</dbReference>
<accession>A0A8T2Z8Z8</accession>
<evidence type="ECO:0000313" key="7">
    <source>
        <dbReference type="Proteomes" id="UP000807159"/>
    </source>
</evidence>
<dbReference type="SUPFAM" id="SSF101148">
    <property type="entry name" value="Plant invertase/pectin methylesterase inhibitor"/>
    <property type="match status" value="1"/>
</dbReference>
<dbReference type="Proteomes" id="UP000807159">
    <property type="component" value="Chromosome 3"/>
</dbReference>
<feature type="chain" id="PRO_5035877963" description="Pectinesterase inhibitor domain-containing protein" evidence="4">
    <location>
        <begin position="27"/>
        <end position="295"/>
    </location>
</feature>
<keyword evidence="1 4" id="KW-0732">Signal</keyword>
<reference evidence="6" key="1">
    <citation type="journal article" date="2021" name="J. Hered.">
        <title>Genome Assembly of Salicaceae Populus deltoides (Eastern Cottonwood) I-69 Based on Nanopore Sequencing and Hi-C Technologies.</title>
        <authorList>
            <person name="Bai S."/>
            <person name="Wu H."/>
            <person name="Zhang J."/>
            <person name="Pan Z."/>
            <person name="Zhao W."/>
            <person name="Li Z."/>
            <person name="Tong C."/>
        </authorList>
    </citation>
    <scope>NUCLEOTIDE SEQUENCE</scope>
    <source>
        <tissue evidence="6">Leaf</tissue>
    </source>
</reference>
<evidence type="ECO:0000259" key="5">
    <source>
        <dbReference type="SMART" id="SM00856"/>
    </source>
</evidence>
<evidence type="ECO:0000256" key="3">
    <source>
        <dbReference type="ARBA" id="ARBA00038471"/>
    </source>
</evidence>